<dbReference type="HAMAP" id="MF_00392">
    <property type="entry name" value="LpxB"/>
    <property type="match status" value="1"/>
</dbReference>
<dbReference type="PANTHER" id="PTHR30372:SF4">
    <property type="entry name" value="LIPID-A-DISACCHARIDE SYNTHASE, MITOCHONDRIAL-RELATED"/>
    <property type="match status" value="1"/>
</dbReference>
<evidence type="ECO:0000256" key="2">
    <source>
        <dbReference type="ARBA" id="ARBA00007868"/>
    </source>
</evidence>
<proteinExistence type="inferred from homology"/>
<dbReference type="EC" id="2.4.1.182" evidence="3 11"/>
<comment type="catalytic activity">
    <reaction evidence="10 11">
        <text>a lipid X + a UDP-2-N,3-O-bis[(3R)-3-hydroxyacyl]-alpha-D-glucosamine = a lipid A disaccharide + UDP + H(+)</text>
        <dbReference type="Rhea" id="RHEA:67828"/>
        <dbReference type="ChEBI" id="CHEBI:15378"/>
        <dbReference type="ChEBI" id="CHEBI:58223"/>
        <dbReference type="ChEBI" id="CHEBI:137748"/>
        <dbReference type="ChEBI" id="CHEBI:176338"/>
        <dbReference type="ChEBI" id="CHEBI:176343"/>
        <dbReference type="EC" id="2.4.1.182"/>
    </reaction>
</comment>
<dbReference type="GO" id="GO:0009245">
    <property type="term" value="P:lipid A biosynthetic process"/>
    <property type="evidence" value="ECO:0007669"/>
    <property type="project" value="UniProtKB-UniRule"/>
</dbReference>
<dbReference type="EMBL" id="LN681225">
    <property type="protein sequence ID" value="CEK10842.1"/>
    <property type="molecule type" value="Genomic_DNA"/>
</dbReference>
<keyword evidence="13" id="KW-1185">Reference proteome</keyword>
<evidence type="ECO:0000256" key="9">
    <source>
        <dbReference type="ARBA" id="ARBA00023098"/>
    </source>
</evidence>
<dbReference type="InterPro" id="IPR003835">
    <property type="entry name" value="Glyco_trans_19"/>
</dbReference>
<protein>
    <recommendedName>
        <fullName evidence="4 11">Lipid-A-disaccharide synthase</fullName>
        <ecNumber evidence="3 11">2.4.1.182</ecNumber>
    </recommendedName>
</protein>
<keyword evidence="7 11" id="KW-0328">Glycosyltransferase</keyword>
<evidence type="ECO:0000256" key="1">
    <source>
        <dbReference type="ARBA" id="ARBA00002056"/>
    </source>
</evidence>
<gene>
    <name evidence="11 12" type="primary">lpxB</name>
    <name evidence="12" type="ORF">LHA_1809</name>
</gene>
<dbReference type="SUPFAM" id="SSF53756">
    <property type="entry name" value="UDP-Glycosyltransferase/glycogen phosphorylase"/>
    <property type="match status" value="1"/>
</dbReference>
<dbReference type="KEGG" id="lha:LHA_1809"/>
<evidence type="ECO:0000256" key="5">
    <source>
        <dbReference type="ARBA" id="ARBA00022516"/>
    </source>
</evidence>
<name>A0A0A8UUS4_LEGHA</name>
<dbReference type="GO" id="GO:0016020">
    <property type="term" value="C:membrane"/>
    <property type="evidence" value="ECO:0007669"/>
    <property type="project" value="GOC"/>
</dbReference>
<evidence type="ECO:0000256" key="4">
    <source>
        <dbReference type="ARBA" id="ARBA00020902"/>
    </source>
</evidence>
<dbReference type="Gene3D" id="3.40.50.2000">
    <property type="entry name" value="Glycogen Phosphorylase B"/>
    <property type="match status" value="1"/>
</dbReference>
<dbReference type="HOGENOM" id="CLU_036577_3_1_6"/>
<dbReference type="Pfam" id="PF02684">
    <property type="entry name" value="LpxB"/>
    <property type="match status" value="1"/>
</dbReference>
<dbReference type="STRING" id="449.LHA_1809"/>
<dbReference type="PATRIC" id="fig|449.7.peg.2320"/>
<evidence type="ECO:0000256" key="6">
    <source>
        <dbReference type="ARBA" id="ARBA00022556"/>
    </source>
</evidence>
<comment type="similarity">
    <text evidence="2 11">Belongs to the LpxB family.</text>
</comment>
<dbReference type="GO" id="GO:0008915">
    <property type="term" value="F:lipid-A-disaccharide synthase activity"/>
    <property type="evidence" value="ECO:0007669"/>
    <property type="project" value="UniProtKB-UniRule"/>
</dbReference>
<evidence type="ECO:0000313" key="13">
    <source>
        <dbReference type="Proteomes" id="UP000032803"/>
    </source>
</evidence>
<dbReference type="Proteomes" id="UP000032803">
    <property type="component" value="Chromosome I"/>
</dbReference>
<evidence type="ECO:0000256" key="11">
    <source>
        <dbReference type="HAMAP-Rule" id="MF_00392"/>
    </source>
</evidence>
<comment type="function">
    <text evidence="1 11">Condensation of UDP-2,3-diacylglucosamine and 2,3-diacylglucosamine-1-phosphate to form lipid A disaccharide, a precursor of lipid A, a phosphorylated glycolipid that anchors the lipopolysaccharide to the outer membrane of the cell.</text>
</comment>
<evidence type="ECO:0000313" key="12">
    <source>
        <dbReference type="EMBL" id="CEK10842.1"/>
    </source>
</evidence>
<evidence type="ECO:0000256" key="10">
    <source>
        <dbReference type="ARBA" id="ARBA00048975"/>
    </source>
</evidence>
<organism evidence="12 13">
    <name type="scientific">Legionella hackeliae</name>
    <dbReference type="NCBI Taxonomy" id="449"/>
    <lineage>
        <taxon>Bacteria</taxon>
        <taxon>Pseudomonadati</taxon>
        <taxon>Pseudomonadota</taxon>
        <taxon>Gammaproteobacteria</taxon>
        <taxon>Legionellales</taxon>
        <taxon>Legionellaceae</taxon>
        <taxon>Legionella</taxon>
    </lineage>
</organism>
<sequence length="383" mass="43030">MPSSKRIVIIAGEESGDMHAANLVHQLKAWQPDLQISGIGGRHMQEAGVRLISDLARFGVTGLSEVIRHLKVIKKAFNAIKLHLKTTKPDLLILVDYPGFNLRLAKFAKQELGIRILYYISPQIWAWKANRIETIRANIDRMAVILPFEKEIYQKADVPVSFVGHPLVDKIQCCDNQENARIHLNLPTNKRIIAMLPGSRRNEIEKHMPILVQTAEMLSQQNTDLHFVIPIAQSLKPELIQSYFAKSQVTISFIKGRATEVAACSDCVVVASGTASLECALLEKPMCIIYKSSLISYIAAMQVIKVKYLGLCNLLKNEMVVPELLQYDCNAKELSRIVTELLTDNDVIQRMSRRLKQLKLSLSHQEADCSLTDLVKQELAIVS</sequence>
<keyword evidence="5 11" id="KW-0444">Lipid biosynthesis</keyword>
<dbReference type="AlphaFoldDB" id="A0A0A8UUS4"/>
<keyword evidence="8 11" id="KW-0808">Transferase</keyword>
<dbReference type="RefSeq" id="WP_045106141.1">
    <property type="nucleotide sequence ID" value="NZ_LN681225.1"/>
</dbReference>
<comment type="pathway">
    <text evidence="11">Bacterial outer membrane biogenesis; LPS lipid A biosynthesis.</text>
</comment>
<dbReference type="NCBIfam" id="TIGR00215">
    <property type="entry name" value="lpxB"/>
    <property type="match status" value="1"/>
</dbReference>
<evidence type="ECO:0000256" key="3">
    <source>
        <dbReference type="ARBA" id="ARBA00012687"/>
    </source>
</evidence>
<dbReference type="OrthoDB" id="9801642at2"/>
<dbReference type="PANTHER" id="PTHR30372">
    <property type="entry name" value="LIPID-A-DISACCHARIDE SYNTHASE"/>
    <property type="match status" value="1"/>
</dbReference>
<evidence type="ECO:0000256" key="7">
    <source>
        <dbReference type="ARBA" id="ARBA00022676"/>
    </source>
</evidence>
<evidence type="ECO:0000256" key="8">
    <source>
        <dbReference type="ARBA" id="ARBA00022679"/>
    </source>
</evidence>
<reference evidence="13" key="1">
    <citation type="submission" date="2014-09" db="EMBL/GenBank/DDBJ databases">
        <authorList>
            <person name="Gomez-Valero L."/>
        </authorList>
    </citation>
    <scope>NUCLEOTIDE SEQUENCE [LARGE SCALE GENOMIC DNA]</scope>
    <source>
        <strain evidence="13">ATCC35250</strain>
    </source>
</reference>
<dbReference type="UniPathway" id="UPA00973"/>
<dbReference type="GO" id="GO:0005543">
    <property type="term" value="F:phospholipid binding"/>
    <property type="evidence" value="ECO:0007669"/>
    <property type="project" value="TreeGrafter"/>
</dbReference>
<accession>A0A0A8UUS4</accession>
<keyword evidence="6 11" id="KW-0441">Lipid A biosynthesis</keyword>
<keyword evidence="9 11" id="KW-0443">Lipid metabolism</keyword>